<reference evidence="1" key="1">
    <citation type="journal article" date="2022" name="Int. J. Mol. Sci.">
        <title>Draft Genome of Tanacetum Coccineum: Genomic Comparison of Closely Related Tanacetum-Family Plants.</title>
        <authorList>
            <person name="Yamashiro T."/>
            <person name="Shiraishi A."/>
            <person name="Nakayama K."/>
            <person name="Satake H."/>
        </authorList>
    </citation>
    <scope>NUCLEOTIDE SEQUENCE</scope>
</reference>
<comment type="caution">
    <text evidence="1">The sequence shown here is derived from an EMBL/GenBank/DDBJ whole genome shotgun (WGS) entry which is preliminary data.</text>
</comment>
<dbReference type="EMBL" id="BQNB010012075">
    <property type="protein sequence ID" value="GJS98849.1"/>
    <property type="molecule type" value="Genomic_DNA"/>
</dbReference>
<accession>A0ABQ5A866</accession>
<dbReference type="Proteomes" id="UP001151760">
    <property type="component" value="Unassembled WGS sequence"/>
</dbReference>
<gene>
    <name evidence="1" type="ORF">Tco_0820019</name>
</gene>
<reference evidence="1" key="2">
    <citation type="submission" date="2022-01" db="EMBL/GenBank/DDBJ databases">
        <authorList>
            <person name="Yamashiro T."/>
            <person name="Shiraishi A."/>
            <person name="Satake H."/>
            <person name="Nakayama K."/>
        </authorList>
    </citation>
    <scope>NUCLEOTIDE SEQUENCE</scope>
</reference>
<name>A0ABQ5A866_9ASTR</name>
<protein>
    <submittedName>
        <fullName evidence="1">Uncharacterized protein</fullName>
    </submittedName>
</protein>
<organism evidence="1 2">
    <name type="scientific">Tanacetum coccineum</name>
    <dbReference type="NCBI Taxonomy" id="301880"/>
    <lineage>
        <taxon>Eukaryota</taxon>
        <taxon>Viridiplantae</taxon>
        <taxon>Streptophyta</taxon>
        <taxon>Embryophyta</taxon>
        <taxon>Tracheophyta</taxon>
        <taxon>Spermatophyta</taxon>
        <taxon>Magnoliopsida</taxon>
        <taxon>eudicotyledons</taxon>
        <taxon>Gunneridae</taxon>
        <taxon>Pentapetalae</taxon>
        <taxon>asterids</taxon>
        <taxon>campanulids</taxon>
        <taxon>Asterales</taxon>
        <taxon>Asteraceae</taxon>
        <taxon>Asteroideae</taxon>
        <taxon>Anthemideae</taxon>
        <taxon>Anthemidinae</taxon>
        <taxon>Tanacetum</taxon>
    </lineage>
</organism>
<evidence type="ECO:0000313" key="1">
    <source>
        <dbReference type="EMBL" id="GJS98849.1"/>
    </source>
</evidence>
<evidence type="ECO:0000313" key="2">
    <source>
        <dbReference type="Proteomes" id="UP001151760"/>
    </source>
</evidence>
<proteinExistence type="predicted"/>
<keyword evidence="2" id="KW-1185">Reference proteome</keyword>
<sequence>MENYKDPPVTLTIRNIDDSLKSCVLIHFMSCRQVKSLREDTEVVPFTYHLNGHFIEFGREEFCLITGLRFGPENSDHYVECINPFRRLLFGSDIDGGHITGQMLLDKINGEVFDKVQDKDVVAVCQLGVLHLVWDNCIFLFSTMATNPNDVRLSVLMALQEVHDEKACLEEQILSLMHCFDDRFTNHKPEINRLMTLPDHPLIEYGRYTLGCMTETDMKKATYLKMVTDELLKSMKEKRQLIKKTPVC</sequence>